<sequence length="153" mass="18659">MVFCQEIFFKQDNKSNTLRVYLCIIEELIKVVCSYIRRSADLRNHQTFFRFHSKSKYIELTILEISLGFTFIYYNQLYTLYTQQIIDSLKKIIFINSIDYRSQNFQNLNVSCFLRIHEQFKCELFSIYDVKFIVFMTQNFQRRAYNSILKGYF</sequence>
<proteinExistence type="predicted"/>
<gene>
    <name evidence="1" type="ORF">PPENT_87.1.T0630208</name>
</gene>
<protein>
    <submittedName>
        <fullName evidence="1">Uncharacterized protein</fullName>
    </submittedName>
</protein>
<organism evidence="1 2">
    <name type="scientific">Paramecium pentaurelia</name>
    <dbReference type="NCBI Taxonomy" id="43138"/>
    <lineage>
        <taxon>Eukaryota</taxon>
        <taxon>Sar</taxon>
        <taxon>Alveolata</taxon>
        <taxon>Ciliophora</taxon>
        <taxon>Intramacronucleata</taxon>
        <taxon>Oligohymenophorea</taxon>
        <taxon>Peniculida</taxon>
        <taxon>Parameciidae</taxon>
        <taxon>Paramecium</taxon>
    </lineage>
</organism>
<evidence type="ECO:0000313" key="2">
    <source>
        <dbReference type="Proteomes" id="UP000689195"/>
    </source>
</evidence>
<evidence type="ECO:0000313" key="1">
    <source>
        <dbReference type="EMBL" id="CAD8175700.1"/>
    </source>
</evidence>
<reference evidence="1" key="1">
    <citation type="submission" date="2021-01" db="EMBL/GenBank/DDBJ databases">
        <authorList>
            <consortium name="Genoscope - CEA"/>
            <person name="William W."/>
        </authorList>
    </citation>
    <scope>NUCLEOTIDE SEQUENCE</scope>
</reference>
<keyword evidence="2" id="KW-1185">Reference proteome</keyword>
<dbReference type="AlphaFoldDB" id="A0A8S1VET2"/>
<dbReference type="Proteomes" id="UP000689195">
    <property type="component" value="Unassembled WGS sequence"/>
</dbReference>
<comment type="caution">
    <text evidence="1">The sequence shown here is derived from an EMBL/GenBank/DDBJ whole genome shotgun (WGS) entry which is preliminary data.</text>
</comment>
<accession>A0A8S1VET2</accession>
<dbReference type="EMBL" id="CAJJDO010000063">
    <property type="protein sequence ID" value="CAD8175700.1"/>
    <property type="molecule type" value="Genomic_DNA"/>
</dbReference>
<name>A0A8S1VET2_9CILI</name>